<organism evidence="1 2">
    <name type="scientific">Rhodanobacter terrae</name>
    <dbReference type="NCBI Taxonomy" id="418647"/>
    <lineage>
        <taxon>Bacteria</taxon>
        <taxon>Pseudomonadati</taxon>
        <taxon>Pseudomonadota</taxon>
        <taxon>Gammaproteobacteria</taxon>
        <taxon>Lysobacterales</taxon>
        <taxon>Rhodanobacteraceae</taxon>
        <taxon>Rhodanobacter</taxon>
    </lineage>
</organism>
<sequence length="218" mass="24179">MDEQGDYACLFYIVRQPSERAFELRQVQEIGFYNFAVQRAVARFFHALPQLGTQWTQTSLAGDGFGSDFVAVAPPEPAAAEVPWRHPRYVSMTGALVFEGHTLTEVPATRQVQVLARDPYRDGSITVGGRVVPLGANFTAAYGMWLARSGFVGQSIRSLLGREGGITTPRVLLMQPYDPDRLTVVMLYGLASSPEAWINVANEVMGDEYLRRNYQGPM</sequence>
<proteinExistence type="predicted"/>
<keyword evidence="2" id="KW-1185">Reference proteome</keyword>
<protein>
    <submittedName>
        <fullName evidence="1">Uncharacterized protein</fullName>
    </submittedName>
</protein>
<dbReference type="EMBL" id="JBHSNG010000012">
    <property type="protein sequence ID" value="MFC5581880.1"/>
    <property type="molecule type" value="Genomic_DNA"/>
</dbReference>
<accession>A0ABW0SYT5</accession>
<gene>
    <name evidence="1" type="ORF">ACFPPB_12225</name>
</gene>
<dbReference type="Proteomes" id="UP001596111">
    <property type="component" value="Unassembled WGS sequence"/>
</dbReference>
<dbReference type="RefSeq" id="WP_377327438.1">
    <property type="nucleotide sequence ID" value="NZ_JBHSNG010000012.1"/>
</dbReference>
<reference evidence="2" key="1">
    <citation type="journal article" date="2019" name="Int. J. Syst. Evol. Microbiol.">
        <title>The Global Catalogue of Microorganisms (GCM) 10K type strain sequencing project: providing services to taxonomists for standard genome sequencing and annotation.</title>
        <authorList>
            <consortium name="The Broad Institute Genomics Platform"/>
            <consortium name="The Broad Institute Genome Sequencing Center for Infectious Disease"/>
            <person name="Wu L."/>
            <person name="Ma J."/>
        </authorList>
    </citation>
    <scope>NUCLEOTIDE SEQUENCE [LARGE SCALE GENOMIC DNA]</scope>
    <source>
        <strain evidence="2">CGMCC 1.13587</strain>
    </source>
</reference>
<evidence type="ECO:0000313" key="1">
    <source>
        <dbReference type="EMBL" id="MFC5581880.1"/>
    </source>
</evidence>
<evidence type="ECO:0000313" key="2">
    <source>
        <dbReference type="Proteomes" id="UP001596111"/>
    </source>
</evidence>
<comment type="caution">
    <text evidence="1">The sequence shown here is derived from an EMBL/GenBank/DDBJ whole genome shotgun (WGS) entry which is preliminary data.</text>
</comment>
<name>A0ABW0SYT5_9GAMM</name>